<proteinExistence type="predicted"/>
<accession>A0ACC3B2M5</accession>
<keyword evidence="1" id="KW-0687">Ribonucleoprotein</keyword>
<name>A0ACC3B2M5_9EURO</name>
<gene>
    <name evidence="1" type="primary">MNP1_2</name>
    <name evidence="1" type="ORF">N8T08_005674</name>
</gene>
<evidence type="ECO:0000313" key="2">
    <source>
        <dbReference type="Proteomes" id="UP001177260"/>
    </source>
</evidence>
<dbReference type="EMBL" id="JAOPJF010000032">
    <property type="protein sequence ID" value="KAK1144261.1"/>
    <property type="molecule type" value="Genomic_DNA"/>
</dbReference>
<evidence type="ECO:0000313" key="1">
    <source>
        <dbReference type="EMBL" id="KAK1144261.1"/>
    </source>
</evidence>
<dbReference type="Proteomes" id="UP001177260">
    <property type="component" value="Unassembled WGS sequence"/>
</dbReference>
<organism evidence="1 2">
    <name type="scientific">Aspergillus melleus</name>
    <dbReference type="NCBI Taxonomy" id="138277"/>
    <lineage>
        <taxon>Eukaryota</taxon>
        <taxon>Fungi</taxon>
        <taxon>Dikarya</taxon>
        <taxon>Ascomycota</taxon>
        <taxon>Pezizomycotina</taxon>
        <taxon>Eurotiomycetes</taxon>
        <taxon>Eurotiomycetidae</taxon>
        <taxon>Eurotiales</taxon>
        <taxon>Aspergillaceae</taxon>
        <taxon>Aspergillus</taxon>
        <taxon>Aspergillus subgen. Circumdati</taxon>
    </lineage>
</organism>
<reference evidence="1 2" key="1">
    <citation type="journal article" date="2023" name="ACS Omega">
        <title>Identification of the Neoaspergillic Acid Biosynthesis Gene Cluster by Establishing an In Vitro CRISPR-Ribonucleoprotein Genetic System in Aspergillus melleus.</title>
        <authorList>
            <person name="Yuan B."/>
            <person name="Grau M.F."/>
            <person name="Murata R.M."/>
            <person name="Torok T."/>
            <person name="Venkateswaran K."/>
            <person name="Stajich J.E."/>
            <person name="Wang C.C.C."/>
        </authorList>
    </citation>
    <scope>NUCLEOTIDE SEQUENCE [LARGE SCALE GENOMIC DNA]</scope>
    <source>
        <strain evidence="1 2">IMV 1140</strain>
    </source>
</reference>
<comment type="caution">
    <text evidence="1">The sequence shown here is derived from an EMBL/GenBank/DDBJ whole genome shotgun (WGS) entry which is preliminary data.</text>
</comment>
<keyword evidence="2" id="KW-1185">Reference proteome</keyword>
<keyword evidence="1" id="KW-0689">Ribosomal protein</keyword>
<protein>
    <submittedName>
        <fullName evidence="1">54S ribosomal protein L12, mitochondrial</fullName>
    </submittedName>
</protein>
<sequence length="79" mass="8673">MSLASQTAARCCRQIVRPSASLRLSSSAYLSQRTITRRWQSTEAEAAAPANPKINQIVDQISQLTLLETADLVSTLKVR</sequence>